<proteinExistence type="predicted"/>
<dbReference type="EMBL" id="KE651166">
    <property type="protein sequence ID" value="EEB07529.1"/>
    <property type="molecule type" value="Genomic_DNA"/>
</dbReference>
<sequence length="290" mass="33468">MPIVKRKGPSESIQKGKLKKKCTEATTVSNYTTKRSLLELLPYEILVEVFLLSKNANLPVCSKILWHRLSYNSSRNFKLSIQFTLMFNRKSVILATQHALARRYFRLTTLKTIDDLAARGFIQLNSRETIIDGKIVHQSFKGFIPRRILLLPESVDFIRNLKLRGFFIKESTLSHALLLSLKRGNHTTIERVCTIVSQDLCEDKPTCDEGFIFQNSFDYCILKDSPTLIQYIYKCWNESLRARLPRQTADAFLANLLEHAVKQKAKKTTTWFIQKGIIPNLNTLLMLQGR</sequence>
<dbReference type="STRING" id="402676.B6K0Q8"/>
<dbReference type="OMA" id="KGHIPRR"/>
<dbReference type="HOGENOM" id="CLU_973730_0_0_1"/>
<dbReference type="VEuPathDB" id="FungiDB:SJAG_02617"/>
<evidence type="ECO:0000313" key="1">
    <source>
        <dbReference type="EMBL" id="EEB07529.1"/>
    </source>
</evidence>
<dbReference type="Proteomes" id="UP000001744">
    <property type="component" value="Unassembled WGS sequence"/>
</dbReference>
<accession>B6K0Q8</accession>
<dbReference type="AlphaFoldDB" id="B6K0Q8"/>
<dbReference type="OrthoDB" id="5326943at2759"/>
<dbReference type="RefSeq" id="XP_002173822.1">
    <property type="nucleotide sequence ID" value="XM_002173786.1"/>
</dbReference>
<keyword evidence="2" id="KW-1185">Reference proteome</keyword>
<dbReference type="JaponicusDB" id="SJAG_02617"/>
<protein>
    <submittedName>
        <fullName evidence="1">Uncharacterized protein</fullName>
    </submittedName>
</protein>
<organism evidence="1 2">
    <name type="scientific">Schizosaccharomyces japonicus (strain yFS275 / FY16936)</name>
    <name type="common">Fission yeast</name>
    <dbReference type="NCBI Taxonomy" id="402676"/>
    <lineage>
        <taxon>Eukaryota</taxon>
        <taxon>Fungi</taxon>
        <taxon>Dikarya</taxon>
        <taxon>Ascomycota</taxon>
        <taxon>Taphrinomycotina</taxon>
        <taxon>Schizosaccharomycetes</taxon>
        <taxon>Schizosaccharomycetales</taxon>
        <taxon>Schizosaccharomycetaceae</taxon>
        <taxon>Schizosaccharomyces</taxon>
    </lineage>
</organism>
<reference evidence="1 2" key="1">
    <citation type="journal article" date="2011" name="Science">
        <title>Comparative functional genomics of the fission yeasts.</title>
        <authorList>
            <person name="Rhind N."/>
            <person name="Chen Z."/>
            <person name="Yassour M."/>
            <person name="Thompson D.A."/>
            <person name="Haas B.J."/>
            <person name="Habib N."/>
            <person name="Wapinski I."/>
            <person name="Roy S."/>
            <person name="Lin M.F."/>
            <person name="Heiman D.I."/>
            <person name="Young S.K."/>
            <person name="Furuya K."/>
            <person name="Guo Y."/>
            <person name="Pidoux A."/>
            <person name="Chen H.M."/>
            <person name="Robbertse B."/>
            <person name="Goldberg J.M."/>
            <person name="Aoki K."/>
            <person name="Bayne E.H."/>
            <person name="Berlin A.M."/>
            <person name="Desjardins C.A."/>
            <person name="Dobbs E."/>
            <person name="Dukaj L."/>
            <person name="Fan L."/>
            <person name="FitzGerald M.G."/>
            <person name="French C."/>
            <person name="Gujja S."/>
            <person name="Hansen K."/>
            <person name="Keifenheim D."/>
            <person name="Levin J.Z."/>
            <person name="Mosher R.A."/>
            <person name="Mueller C.A."/>
            <person name="Pfiffner J."/>
            <person name="Priest M."/>
            <person name="Russ C."/>
            <person name="Smialowska A."/>
            <person name="Swoboda P."/>
            <person name="Sykes S.M."/>
            <person name="Vaughn M."/>
            <person name="Vengrova S."/>
            <person name="Yoder R."/>
            <person name="Zeng Q."/>
            <person name="Allshire R."/>
            <person name="Baulcombe D."/>
            <person name="Birren B.W."/>
            <person name="Brown W."/>
            <person name="Ekwall K."/>
            <person name="Kellis M."/>
            <person name="Leatherwood J."/>
            <person name="Levin H."/>
            <person name="Margalit H."/>
            <person name="Martienssen R."/>
            <person name="Nieduszynski C.A."/>
            <person name="Spatafora J.W."/>
            <person name="Friedman N."/>
            <person name="Dalgaard J.Z."/>
            <person name="Baumann P."/>
            <person name="Niki H."/>
            <person name="Regev A."/>
            <person name="Nusbaum C."/>
        </authorList>
    </citation>
    <scope>NUCLEOTIDE SEQUENCE [LARGE SCALE GENOMIC DNA]</scope>
    <source>
        <strain evidence="2">yFS275 / FY16936</strain>
    </source>
</reference>
<dbReference type="GeneID" id="7047726"/>
<gene>
    <name evidence="1" type="ORF">SJAG_02617</name>
</gene>
<evidence type="ECO:0000313" key="2">
    <source>
        <dbReference type="Proteomes" id="UP000001744"/>
    </source>
</evidence>
<name>B6K0Q8_SCHJY</name>